<dbReference type="EMBL" id="BPMK01000006">
    <property type="protein sequence ID" value="GIZ51549.1"/>
    <property type="molecule type" value="Genomic_DNA"/>
</dbReference>
<keyword evidence="3" id="KW-1185">Reference proteome</keyword>
<proteinExistence type="predicted"/>
<sequence>MKRILSIPVCLASLWLVACASNAPVANEPARAERADTHKRARHGNVVSVTDETGTVAVEKLPFRPGTSSATVEKLARGAGCSGPAAGLITEKGPVEVYRMQCDDGRVFLARCELRQCRPMR</sequence>
<feature type="chain" id="PRO_5046731179" description="Lipoprotein" evidence="1">
    <location>
        <begin position="21"/>
        <end position="121"/>
    </location>
</feature>
<comment type="caution">
    <text evidence="2">The sequence shown here is derived from an EMBL/GenBank/DDBJ whole genome shotgun (WGS) entry which is preliminary data.</text>
</comment>
<evidence type="ECO:0000313" key="3">
    <source>
        <dbReference type="Proteomes" id="UP000887222"/>
    </source>
</evidence>
<protein>
    <recommendedName>
        <fullName evidence="4">Lipoprotein</fullName>
    </recommendedName>
</protein>
<feature type="signal peptide" evidence="1">
    <location>
        <begin position="1"/>
        <end position="20"/>
    </location>
</feature>
<accession>A0ABQ4Q368</accession>
<keyword evidence="1" id="KW-0732">Signal</keyword>
<reference evidence="2 3" key="1">
    <citation type="journal article" date="2022" name="Int. J. Syst. Evol. Microbiol.">
        <title>Noviherbaspirillum aridicola sp. nov., isolated from an arid soil in Pakistan.</title>
        <authorList>
            <person name="Khan I.U."/>
            <person name="Saqib M."/>
            <person name="Amin A."/>
            <person name="Hussain F."/>
            <person name="Li L."/>
            <person name="Liu Y.H."/>
            <person name="Fang B.Z."/>
            <person name="Ahmed I."/>
            <person name="Li W.J."/>
        </authorList>
    </citation>
    <scope>NUCLEOTIDE SEQUENCE [LARGE SCALE GENOMIC DNA]</scope>
    <source>
        <strain evidence="2 3">NCCP-691</strain>
    </source>
</reference>
<dbReference type="PROSITE" id="PS51257">
    <property type="entry name" value="PROKAR_LIPOPROTEIN"/>
    <property type="match status" value="1"/>
</dbReference>
<dbReference type="RefSeq" id="WP_220807718.1">
    <property type="nucleotide sequence ID" value="NZ_BPMK01000006.1"/>
</dbReference>
<evidence type="ECO:0000313" key="2">
    <source>
        <dbReference type="EMBL" id="GIZ51549.1"/>
    </source>
</evidence>
<dbReference type="Proteomes" id="UP000887222">
    <property type="component" value="Unassembled WGS sequence"/>
</dbReference>
<name>A0ABQ4Q368_9BURK</name>
<gene>
    <name evidence="2" type="ORF">NCCP691_15630</name>
</gene>
<evidence type="ECO:0008006" key="4">
    <source>
        <dbReference type="Google" id="ProtNLM"/>
    </source>
</evidence>
<organism evidence="2 3">
    <name type="scientific">Noviherbaspirillum aridicola</name>
    <dbReference type="NCBI Taxonomy" id="2849687"/>
    <lineage>
        <taxon>Bacteria</taxon>
        <taxon>Pseudomonadati</taxon>
        <taxon>Pseudomonadota</taxon>
        <taxon>Betaproteobacteria</taxon>
        <taxon>Burkholderiales</taxon>
        <taxon>Oxalobacteraceae</taxon>
        <taxon>Noviherbaspirillum</taxon>
    </lineage>
</organism>
<evidence type="ECO:0000256" key="1">
    <source>
        <dbReference type="SAM" id="SignalP"/>
    </source>
</evidence>